<protein>
    <submittedName>
        <fullName evidence="2">Uncharacterized protein</fullName>
    </submittedName>
</protein>
<dbReference type="AlphaFoldDB" id="A0A915BZZ9"/>
<evidence type="ECO:0000313" key="2">
    <source>
        <dbReference type="WBParaSite" id="PgR069_g047_t01"/>
    </source>
</evidence>
<keyword evidence="1" id="KW-1185">Reference proteome</keyword>
<name>A0A915BZZ9_PARUN</name>
<organism evidence="1 2">
    <name type="scientific">Parascaris univalens</name>
    <name type="common">Nematode worm</name>
    <dbReference type="NCBI Taxonomy" id="6257"/>
    <lineage>
        <taxon>Eukaryota</taxon>
        <taxon>Metazoa</taxon>
        <taxon>Ecdysozoa</taxon>
        <taxon>Nematoda</taxon>
        <taxon>Chromadorea</taxon>
        <taxon>Rhabditida</taxon>
        <taxon>Spirurina</taxon>
        <taxon>Ascaridomorpha</taxon>
        <taxon>Ascaridoidea</taxon>
        <taxon>Ascarididae</taxon>
        <taxon>Parascaris</taxon>
    </lineage>
</organism>
<dbReference type="WBParaSite" id="PgR069_g047_t01">
    <property type="protein sequence ID" value="PgR069_g047_t01"/>
    <property type="gene ID" value="PgR069_g047"/>
</dbReference>
<proteinExistence type="predicted"/>
<sequence length="160" mass="17221">VLLLAICVAGVYFGCVVNMRGDKKRRYMPPKITRAAPPRQWQPEEQPSVAYTNLNASRASAAEYIPTYSPHVSSPSAAPLPSPHMQQPLVQSFPQQSSVQPYSQGVGIGAATYRQVQPEVVYQQGPATWHTVTTASAGDQNVAGAISTQSLLPVYHTSSV</sequence>
<evidence type="ECO:0000313" key="1">
    <source>
        <dbReference type="Proteomes" id="UP000887569"/>
    </source>
</evidence>
<reference evidence="2" key="1">
    <citation type="submission" date="2022-11" db="UniProtKB">
        <authorList>
            <consortium name="WormBaseParasite"/>
        </authorList>
    </citation>
    <scope>IDENTIFICATION</scope>
</reference>
<dbReference type="Proteomes" id="UP000887569">
    <property type="component" value="Unplaced"/>
</dbReference>
<accession>A0A915BZZ9</accession>